<evidence type="ECO:0000256" key="15">
    <source>
        <dbReference type="SAM" id="SignalP"/>
    </source>
</evidence>
<keyword evidence="9 14" id="KW-0798">TonB box</keyword>
<dbReference type="EMBL" id="JBDPZC010000015">
    <property type="protein sequence ID" value="MEO3715537.1"/>
    <property type="molecule type" value="Genomic_DNA"/>
</dbReference>
<accession>A0ABV0GKB8</accession>
<evidence type="ECO:0000259" key="17">
    <source>
        <dbReference type="Pfam" id="PF07715"/>
    </source>
</evidence>
<feature type="domain" description="TonB-dependent receptor plug" evidence="17">
    <location>
        <begin position="60"/>
        <end position="170"/>
    </location>
</feature>
<evidence type="ECO:0000256" key="2">
    <source>
        <dbReference type="ARBA" id="ARBA00022448"/>
    </source>
</evidence>
<sequence>MNRKPLIQRAPLALAVTLALQALAGSAAQAQEAPKAEAARPQTNQLEAVVITAERRVENIKDVPNAVSAISGEKLDVINSSGQDIRALSGRVPSLNIESSFGRAFPRFYLRGYGNTDFRLNASQPVSLIYDEVVQENPILKGFPAFDVKNVEVLAGPQGTLFGRNTPAGVVKFESVKPSKRQDAYFNASFGSQGMVNLEGAANLPVGGDWAVRISAQNQHRGNWVKNELPNAKTPDTEGYDDRAVRIQALYEANQAFSALFNVHNRELKGSPRLFRGSVIKPGTNELVDGFDPAKMVIDGTNEQRLHSTGASLRLKWALDGVTLHSISAIETVQPFSRGDVDGGYRYHNPFSGDPKTPPYPTQGEATWQMDTSDALMGHRQLTQEFRLESQAAGPMRWQGGLYLFDEKYTMRSVDYTAAKPADSIVDTRQTNKAWALFGSVNYELRPDLKLRGGLRYTQDKKDLNTVGKVNDGAGTSASTDDHKVSWDASGTYALDKQTNLYARVATGFRAASIYPASGFGTQSKARPETVTSYEAGVKSEFWNRRARLSANVFAYTVKDQQLTAVGGSGNFNTLLNASKGEGQGFELNLDLIPVDRLMLTMGLSYNDTKIKDPTLYATRPGSNPVMVGTPDASGRYSLYNNPLPNAPKWIANLTARYSIPTAEGNEYFIYTDWAYRSKVNFFLYEAKEFTGKALLEGGLRAGYVWGDGKYEVAGFVRNLTNKVVVNGAIDFDNLTGFINDPRTYGIQFKALF</sequence>
<dbReference type="InterPro" id="IPR039426">
    <property type="entry name" value="TonB-dep_rcpt-like"/>
</dbReference>
<dbReference type="PROSITE" id="PS01156">
    <property type="entry name" value="TONB_DEPENDENT_REC_2"/>
    <property type="match status" value="1"/>
</dbReference>
<evidence type="ECO:0000256" key="11">
    <source>
        <dbReference type="ARBA" id="ARBA00023237"/>
    </source>
</evidence>
<keyword evidence="3 12" id="KW-1134">Transmembrane beta strand</keyword>
<dbReference type="InterPro" id="IPR010917">
    <property type="entry name" value="TonB_rcpt_CS"/>
</dbReference>
<comment type="similarity">
    <text evidence="12 14">Belongs to the TonB-dependent receptor family.</text>
</comment>
<dbReference type="Pfam" id="PF07715">
    <property type="entry name" value="Plug"/>
    <property type="match status" value="1"/>
</dbReference>
<proteinExistence type="inferred from homology"/>
<keyword evidence="19" id="KW-1185">Reference proteome</keyword>
<gene>
    <name evidence="18" type="ORF">ABDJ40_22415</name>
</gene>
<dbReference type="InterPro" id="IPR000531">
    <property type="entry name" value="Beta-barrel_TonB"/>
</dbReference>
<evidence type="ECO:0000256" key="12">
    <source>
        <dbReference type="PROSITE-ProRule" id="PRU01360"/>
    </source>
</evidence>
<keyword evidence="18" id="KW-0675">Receptor</keyword>
<dbReference type="PANTHER" id="PTHR32552:SF81">
    <property type="entry name" value="TONB-DEPENDENT OUTER MEMBRANE RECEPTOR"/>
    <property type="match status" value="1"/>
</dbReference>
<dbReference type="PROSITE" id="PS52016">
    <property type="entry name" value="TONB_DEPENDENT_REC_3"/>
    <property type="match status" value="1"/>
</dbReference>
<dbReference type="Proteomes" id="UP001462640">
    <property type="component" value="Unassembled WGS sequence"/>
</dbReference>
<dbReference type="Pfam" id="PF00593">
    <property type="entry name" value="TonB_dep_Rec_b-barrel"/>
    <property type="match status" value="1"/>
</dbReference>
<dbReference type="PANTHER" id="PTHR32552">
    <property type="entry name" value="FERRICHROME IRON RECEPTOR-RELATED"/>
    <property type="match status" value="1"/>
</dbReference>
<evidence type="ECO:0000256" key="4">
    <source>
        <dbReference type="ARBA" id="ARBA00022496"/>
    </source>
</evidence>
<keyword evidence="4" id="KW-0410">Iron transport</keyword>
<feature type="short sequence motif" description="TonB C-terminal box" evidence="13">
    <location>
        <begin position="736"/>
        <end position="753"/>
    </location>
</feature>
<evidence type="ECO:0000259" key="16">
    <source>
        <dbReference type="Pfam" id="PF00593"/>
    </source>
</evidence>
<dbReference type="InterPro" id="IPR012910">
    <property type="entry name" value="Plug_dom"/>
</dbReference>
<dbReference type="SUPFAM" id="SSF56935">
    <property type="entry name" value="Porins"/>
    <property type="match status" value="1"/>
</dbReference>
<organism evidence="18 19">
    <name type="scientific">Roseateles flavus</name>
    <dbReference type="NCBI Taxonomy" id="3149041"/>
    <lineage>
        <taxon>Bacteria</taxon>
        <taxon>Pseudomonadati</taxon>
        <taxon>Pseudomonadota</taxon>
        <taxon>Betaproteobacteria</taxon>
        <taxon>Burkholderiales</taxon>
        <taxon>Sphaerotilaceae</taxon>
        <taxon>Roseateles</taxon>
    </lineage>
</organism>
<evidence type="ECO:0000313" key="18">
    <source>
        <dbReference type="EMBL" id="MEO3715537.1"/>
    </source>
</evidence>
<evidence type="ECO:0000256" key="14">
    <source>
        <dbReference type="RuleBase" id="RU003357"/>
    </source>
</evidence>
<evidence type="ECO:0000256" key="10">
    <source>
        <dbReference type="ARBA" id="ARBA00023136"/>
    </source>
</evidence>
<keyword evidence="8" id="KW-0406">Ion transport</keyword>
<keyword evidence="2 12" id="KW-0813">Transport</keyword>
<keyword evidence="5 12" id="KW-0812">Transmembrane</keyword>
<reference evidence="18 19" key="1">
    <citation type="submission" date="2024-05" db="EMBL/GenBank/DDBJ databases">
        <title>Roseateles sp. 2.12 16S ribosomal RNA gene Genome sequencing and assembly.</title>
        <authorList>
            <person name="Woo H."/>
        </authorList>
    </citation>
    <scope>NUCLEOTIDE SEQUENCE [LARGE SCALE GENOMIC DNA]</scope>
    <source>
        <strain evidence="18 19">2.12</strain>
    </source>
</reference>
<dbReference type="Gene3D" id="2.40.170.20">
    <property type="entry name" value="TonB-dependent receptor, beta-barrel domain"/>
    <property type="match status" value="1"/>
</dbReference>
<comment type="caution">
    <text evidence="18">The sequence shown here is derived from an EMBL/GenBank/DDBJ whole genome shotgun (WGS) entry which is preliminary data.</text>
</comment>
<evidence type="ECO:0000256" key="5">
    <source>
        <dbReference type="ARBA" id="ARBA00022692"/>
    </source>
</evidence>
<evidence type="ECO:0000256" key="3">
    <source>
        <dbReference type="ARBA" id="ARBA00022452"/>
    </source>
</evidence>
<dbReference type="InterPro" id="IPR036942">
    <property type="entry name" value="Beta-barrel_TonB_sf"/>
</dbReference>
<keyword evidence="11 12" id="KW-0998">Cell outer membrane</keyword>
<keyword evidence="7" id="KW-0408">Iron</keyword>
<feature type="chain" id="PRO_5046907282" evidence="15">
    <location>
        <begin position="31"/>
        <end position="753"/>
    </location>
</feature>
<evidence type="ECO:0000256" key="1">
    <source>
        <dbReference type="ARBA" id="ARBA00004571"/>
    </source>
</evidence>
<name>A0ABV0GKB8_9BURK</name>
<protein>
    <submittedName>
        <fullName evidence="18">TonB-dependent receptor</fullName>
    </submittedName>
</protein>
<comment type="subcellular location">
    <subcellularLocation>
        <location evidence="1 12">Cell outer membrane</location>
        <topology evidence="1 12">Multi-pass membrane protein</topology>
    </subcellularLocation>
</comment>
<feature type="domain" description="TonB-dependent receptor-like beta-barrel" evidence="16">
    <location>
        <begin position="304"/>
        <end position="720"/>
    </location>
</feature>
<evidence type="ECO:0000256" key="6">
    <source>
        <dbReference type="ARBA" id="ARBA00022729"/>
    </source>
</evidence>
<evidence type="ECO:0000256" key="8">
    <source>
        <dbReference type="ARBA" id="ARBA00023065"/>
    </source>
</evidence>
<feature type="signal peptide" evidence="15">
    <location>
        <begin position="1"/>
        <end position="30"/>
    </location>
</feature>
<dbReference type="RefSeq" id="WP_347613057.1">
    <property type="nucleotide sequence ID" value="NZ_JBDPZC010000015.1"/>
</dbReference>
<evidence type="ECO:0000256" key="9">
    <source>
        <dbReference type="ARBA" id="ARBA00023077"/>
    </source>
</evidence>
<evidence type="ECO:0000256" key="7">
    <source>
        <dbReference type="ARBA" id="ARBA00023004"/>
    </source>
</evidence>
<evidence type="ECO:0000313" key="19">
    <source>
        <dbReference type="Proteomes" id="UP001462640"/>
    </source>
</evidence>
<evidence type="ECO:0000256" key="13">
    <source>
        <dbReference type="PROSITE-ProRule" id="PRU10144"/>
    </source>
</evidence>
<keyword evidence="10 12" id="KW-0472">Membrane</keyword>
<keyword evidence="6 15" id="KW-0732">Signal</keyword>